<protein>
    <recommendedName>
        <fullName evidence="3">Acyl carrier protein</fullName>
        <shortName evidence="3">ACP</shortName>
    </recommendedName>
</protein>
<proteinExistence type="inferred from homology"/>
<comment type="caution">
    <text evidence="5">The sequence shown here is derived from an EMBL/GenBank/DDBJ whole genome shotgun (WGS) entry which is preliminary data.</text>
</comment>
<dbReference type="HAMAP" id="MF_01217">
    <property type="entry name" value="Acyl_carrier"/>
    <property type="match status" value="1"/>
</dbReference>
<keyword evidence="3" id="KW-0275">Fatty acid biosynthesis</keyword>
<dbReference type="Gene3D" id="1.10.1200.10">
    <property type="entry name" value="ACP-like"/>
    <property type="match status" value="1"/>
</dbReference>
<keyword evidence="6" id="KW-1185">Reference proteome</keyword>
<comment type="function">
    <text evidence="3">Carrier of the growing fatty acid chain in fatty acid biosynthesis.</text>
</comment>
<name>A0A845M7K0_9RHOB</name>
<dbReference type="Proteomes" id="UP000467322">
    <property type="component" value="Unassembled WGS sequence"/>
</dbReference>
<keyword evidence="3" id="KW-0276">Fatty acid metabolism</keyword>
<accession>A0A845M7K0</accession>
<dbReference type="InterPro" id="IPR009081">
    <property type="entry name" value="PP-bd_ACP"/>
</dbReference>
<keyword evidence="2 3" id="KW-0597">Phosphoprotein</keyword>
<keyword evidence="3" id="KW-0443">Lipid metabolism</keyword>
<feature type="modified residue" description="O-(pantetheine 4'-phosphoryl)serine" evidence="3">
    <location>
        <position position="37"/>
    </location>
</feature>
<sequence>MPDTETRVIEIVAQTLSKANANLSATTHFVNDLGVDSLEAIEVWMAIEDAFFVELPDEVIERLSTLGDVVAFLRRTPAVA</sequence>
<dbReference type="InterPro" id="IPR003231">
    <property type="entry name" value="ACP"/>
</dbReference>
<evidence type="ECO:0000313" key="6">
    <source>
        <dbReference type="Proteomes" id="UP000467322"/>
    </source>
</evidence>
<keyword evidence="3" id="KW-0444">Lipid biosynthesis</keyword>
<dbReference type="RefSeq" id="WP_161351873.1">
    <property type="nucleotide sequence ID" value="NZ_WTUX01000014.1"/>
</dbReference>
<comment type="similarity">
    <text evidence="3">Belongs to the acyl carrier protein (ACP) family.</text>
</comment>
<dbReference type="PANTHER" id="PTHR20863:SF76">
    <property type="entry name" value="CARRIER DOMAIN-CONTAINING PROTEIN"/>
    <property type="match status" value="1"/>
</dbReference>
<dbReference type="AlphaFoldDB" id="A0A845M7K0"/>
<evidence type="ECO:0000256" key="3">
    <source>
        <dbReference type="HAMAP-Rule" id="MF_01217"/>
    </source>
</evidence>
<dbReference type="PROSITE" id="PS50075">
    <property type="entry name" value="CARRIER"/>
    <property type="match status" value="1"/>
</dbReference>
<comment type="PTM">
    <text evidence="3">4'-phosphopantetheine is transferred from CoA to a specific serine of apo-ACP by AcpS. This modification is essential for activity because fatty acids are bound in thioester linkage to the sulfhydryl of the prosthetic group.</text>
</comment>
<reference evidence="5 6" key="1">
    <citation type="submission" date="2019-12" db="EMBL/GenBank/DDBJ databases">
        <title>Maritimibacter sp. nov. sp. isolated from sea sand.</title>
        <authorList>
            <person name="Kim J."/>
            <person name="Jeong S.E."/>
            <person name="Jung H.S."/>
            <person name="Jeon C.O."/>
        </authorList>
    </citation>
    <scope>NUCLEOTIDE SEQUENCE [LARGE SCALE GENOMIC DNA]</scope>
    <source>
        <strain evidence="5 6">DP07</strain>
    </source>
</reference>
<comment type="pathway">
    <text evidence="3">Lipid metabolism; fatty acid biosynthesis.</text>
</comment>
<dbReference type="PANTHER" id="PTHR20863">
    <property type="entry name" value="ACYL CARRIER PROTEIN"/>
    <property type="match status" value="1"/>
</dbReference>
<evidence type="ECO:0000313" key="5">
    <source>
        <dbReference type="EMBL" id="MZR13737.1"/>
    </source>
</evidence>
<dbReference type="EMBL" id="WTUX01000014">
    <property type="protein sequence ID" value="MZR13737.1"/>
    <property type="molecule type" value="Genomic_DNA"/>
</dbReference>
<evidence type="ECO:0000259" key="4">
    <source>
        <dbReference type="PROSITE" id="PS50075"/>
    </source>
</evidence>
<dbReference type="GO" id="GO:0005737">
    <property type="term" value="C:cytoplasm"/>
    <property type="evidence" value="ECO:0007669"/>
    <property type="project" value="UniProtKB-SubCell"/>
</dbReference>
<feature type="domain" description="Carrier" evidence="4">
    <location>
        <begin position="2"/>
        <end position="77"/>
    </location>
</feature>
<organism evidence="5 6">
    <name type="scientific">Maritimibacter harenae</name>
    <dbReference type="NCBI Taxonomy" id="2606218"/>
    <lineage>
        <taxon>Bacteria</taxon>
        <taxon>Pseudomonadati</taxon>
        <taxon>Pseudomonadota</taxon>
        <taxon>Alphaproteobacteria</taxon>
        <taxon>Rhodobacterales</taxon>
        <taxon>Roseobacteraceae</taxon>
        <taxon>Maritimibacter</taxon>
    </lineage>
</organism>
<comment type="subcellular location">
    <subcellularLocation>
        <location evidence="3">Cytoplasm</location>
    </subcellularLocation>
</comment>
<dbReference type="GO" id="GO:0000035">
    <property type="term" value="F:acyl binding"/>
    <property type="evidence" value="ECO:0007669"/>
    <property type="project" value="TreeGrafter"/>
</dbReference>
<keyword evidence="3" id="KW-0963">Cytoplasm</keyword>
<keyword evidence="1 3" id="KW-0596">Phosphopantetheine</keyword>
<gene>
    <name evidence="3" type="primary">acpP</name>
    <name evidence="5" type="ORF">GQE99_11990</name>
</gene>
<dbReference type="SUPFAM" id="SSF47336">
    <property type="entry name" value="ACP-like"/>
    <property type="match status" value="1"/>
</dbReference>
<dbReference type="UniPathway" id="UPA00094"/>
<evidence type="ECO:0000256" key="1">
    <source>
        <dbReference type="ARBA" id="ARBA00022450"/>
    </source>
</evidence>
<dbReference type="Pfam" id="PF00550">
    <property type="entry name" value="PP-binding"/>
    <property type="match status" value="1"/>
</dbReference>
<dbReference type="GO" id="GO:0000036">
    <property type="term" value="F:acyl carrier activity"/>
    <property type="evidence" value="ECO:0007669"/>
    <property type="project" value="UniProtKB-UniRule"/>
</dbReference>
<evidence type="ECO:0000256" key="2">
    <source>
        <dbReference type="ARBA" id="ARBA00022553"/>
    </source>
</evidence>
<dbReference type="InterPro" id="IPR036736">
    <property type="entry name" value="ACP-like_sf"/>
</dbReference>